<dbReference type="Proteomes" id="UP000199406">
    <property type="component" value="Unassembled WGS sequence"/>
</dbReference>
<protein>
    <submittedName>
        <fullName evidence="5">Long-chain acyl-CoA synthetase</fullName>
    </submittedName>
</protein>
<name>A0A1G7HEQ8_9ACTN</name>
<dbReference type="InterPro" id="IPR000835">
    <property type="entry name" value="HTH_MarR-typ"/>
</dbReference>
<keyword evidence="6" id="KW-1185">Reference proteome</keyword>
<dbReference type="Pfam" id="PF00501">
    <property type="entry name" value="AMP-binding"/>
    <property type="match status" value="1"/>
</dbReference>
<evidence type="ECO:0000256" key="3">
    <source>
        <dbReference type="SAM" id="MobiDB-lite"/>
    </source>
</evidence>
<feature type="region of interest" description="Disordered" evidence="3">
    <location>
        <begin position="145"/>
        <end position="189"/>
    </location>
</feature>
<gene>
    <name evidence="5" type="ORF">SAMN05660662_0568</name>
</gene>
<dbReference type="EMBL" id="FNBT01000001">
    <property type="protein sequence ID" value="SDE98972.1"/>
    <property type="molecule type" value="Genomic_DNA"/>
</dbReference>
<evidence type="ECO:0000313" key="6">
    <source>
        <dbReference type="Proteomes" id="UP000199406"/>
    </source>
</evidence>
<feature type="compositionally biased region" description="Basic and acidic residues" evidence="3">
    <location>
        <begin position="170"/>
        <end position="189"/>
    </location>
</feature>
<dbReference type="SUPFAM" id="SSF46785">
    <property type="entry name" value="Winged helix' DNA-binding domain"/>
    <property type="match status" value="1"/>
</dbReference>
<dbReference type="Gene3D" id="3.30.300.30">
    <property type="match status" value="1"/>
</dbReference>
<evidence type="ECO:0000256" key="2">
    <source>
        <dbReference type="ARBA" id="ARBA00022598"/>
    </source>
</evidence>
<dbReference type="OrthoDB" id="9803968at2"/>
<keyword evidence="2" id="KW-0436">Ligase</keyword>
<dbReference type="STRING" id="1550231.SAMN05660662_0568"/>
<dbReference type="InterPro" id="IPR036390">
    <property type="entry name" value="WH_DNA-bd_sf"/>
</dbReference>
<feature type="domain" description="HTH marR-type" evidence="4">
    <location>
        <begin position="1"/>
        <end position="135"/>
    </location>
</feature>
<dbReference type="SMART" id="SM00347">
    <property type="entry name" value="HTH_MARR"/>
    <property type="match status" value="1"/>
</dbReference>
<dbReference type="PROSITE" id="PS50995">
    <property type="entry name" value="HTH_MARR_2"/>
    <property type="match status" value="1"/>
</dbReference>
<dbReference type="InterPro" id="IPR000873">
    <property type="entry name" value="AMP-dep_synth/lig_dom"/>
</dbReference>
<dbReference type="Pfam" id="PF12802">
    <property type="entry name" value="MarR_2"/>
    <property type="match status" value="1"/>
</dbReference>
<evidence type="ECO:0000259" key="4">
    <source>
        <dbReference type="PROSITE" id="PS50995"/>
    </source>
</evidence>
<dbReference type="InterPro" id="IPR042099">
    <property type="entry name" value="ANL_N_sf"/>
</dbReference>
<dbReference type="PANTHER" id="PTHR43201:SF5">
    <property type="entry name" value="MEDIUM-CHAIN ACYL-COA LIGASE ACSF2, MITOCHONDRIAL"/>
    <property type="match status" value="1"/>
</dbReference>
<dbReference type="InterPro" id="IPR025110">
    <property type="entry name" value="AMP-bd_C"/>
</dbReference>
<dbReference type="InterPro" id="IPR036388">
    <property type="entry name" value="WH-like_DNA-bd_sf"/>
</dbReference>
<dbReference type="AlphaFoldDB" id="A0A1G7HEQ8"/>
<dbReference type="FunFam" id="3.30.300.30:FF:000008">
    <property type="entry name" value="2,3-dihydroxybenzoate-AMP ligase"/>
    <property type="match status" value="1"/>
</dbReference>
<dbReference type="RefSeq" id="WP_143030308.1">
    <property type="nucleotide sequence ID" value="NZ_FNBT01000001.1"/>
</dbReference>
<dbReference type="Gene3D" id="3.40.50.12780">
    <property type="entry name" value="N-terminal domain of ligase-like"/>
    <property type="match status" value="1"/>
</dbReference>
<dbReference type="PANTHER" id="PTHR43201">
    <property type="entry name" value="ACYL-COA SYNTHETASE"/>
    <property type="match status" value="1"/>
</dbReference>
<evidence type="ECO:0000313" key="5">
    <source>
        <dbReference type="EMBL" id="SDE98972.1"/>
    </source>
</evidence>
<dbReference type="SUPFAM" id="SSF56801">
    <property type="entry name" value="Acetyl-CoA synthetase-like"/>
    <property type="match status" value="1"/>
</dbReference>
<sequence length="715" mass="77127">MIEATATGARTVARLARHVEVALAGCDLSVPQYRLLSLLSEGSVNASTLAQRLVVSRPSVTALVDGLVARGMVERGTDPADRRHVTHLVTERGEQVLAEADRAAAARLRDLATHLAPEDAPDACAGLAAWGRALDSYRDTAARAPHWPERFPSGDSMPPTAPQDEQTQDLEGRPDEEATEAEARTEDEAAARQALVERATATGMLSALWASLQPDAPAIYSAQGDLTFRELNARTNQLARALRGYGVQAGDSIALICSNRPEFIETLYAAQRTGLRLTPVNWHLTAEEINYILRDCGAAAVVTERRFVDTVRASLDGVDARALLVVDAAEGGHAPFDDYEQAVSAESGEDIEDPVLGSTMAYTSGTTGRPKGVHRAGVAVSPFTALIGEVSGYVAGEDLNLVTGPLYHSAPLAFSLSLAMTRGAGVVLMDKWDAEETLRLIEKHRITHTHLVPTMFHRMISLPQEVKDRYDTSSLRHVWHGAAPCPVPVKQAFMDWLGPIAWEYYAATEGFGSVVGPHEWLARPGTVGQPPAGHIRILDDAGEDLPAGVPGTIYLKAPDTNRFVYLGDQAKTESSYKGDYFTLGDVGYLDEDGWLFLTDRSVDLIISGGVNVYPAEVEAVLITHPSVGDVGVIGVPDPEWGESVKAVIELQPGYEASPALAEELTSWARERLAHFKCPRTVDFVEELPRTPSGKLSKRTLRENFRQQAAAAGTDA</sequence>
<organism evidence="5 6">
    <name type="scientific">Blastococcus aurantiacus</name>
    <dbReference type="NCBI Taxonomy" id="1550231"/>
    <lineage>
        <taxon>Bacteria</taxon>
        <taxon>Bacillati</taxon>
        <taxon>Actinomycetota</taxon>
        <taxon>Actinomycetes</taxon>
        <taxon>Geodermatophilales</taxon>
        <taxon>Geodermatophilaceae</taxon>
        <taxon>Blastococcus</taxon>
    </lineage>
</organism>
<dbReference type="Gene3D" id="1.10.10.10">
    <property type="entry name" value="Winged helix-like DNA-binding domain superfamily/Winged helix DNA-binding domain"/>
    <property type="match status" value="1"/>
</dbReference>
<evidence type="ECO:0000256" key="1">
    <source>
        <dbReference type="ARBA" id="ARBA00006432"/>
    </source>
</evidence>
<dbReference type="Pfam" id="PF13193">
    <property type="entry name" value="AMP-binding_C"/>
    <property type="match status" value="1"/>
</dbReference>
<accession>A0A1G7HEQ8</accession>
<dbReference type="GO" id="GO:0006631">
    <property type="term" value="P:fatty acid metabolic process"/>
    <property type="evidence" value="ECO:0007669"/>
    <property type="project" value="TreeGrafter"/>
</dbReference>
<comment type="similarity">
    <text evidence="1">Belongs to the ATP-dependent AMP-binding enzyme family.</text>
</comment>
<reference evidence="6" key="1">
    <citation type="submission" date="2016-10" db="EMBL/GenBank/DDBJ databases">
        <authorList>
            <person name="Varghese N."/>
            <person name="Submissions S."/>
        </authorList>
    </citation>
    <scope>NUCLEOTIDE SEQUENCE [LARGE SCALE GENOMIC DNA]</scope>
    <source>
        <strain evidence="6">DSM 44268</strain>
    </source>
</reference>
<dbReference type="InterPro" id="IPR045851">
    <property type="entry name" value="AMP-bd_C_sf"/>
</dbReference>
<dbReference type="GO" id="GO:0003700">
    <property type="term" value="F:DNA-binding transcription factor activity"/>
    <property type="evidence" value="ECO:0007669"/>
    <property type="project" value="InterPro"/>
</dbReference>
<proteinExistence type="inferred from homology"/>
<dbReference type="GO" id="GO:0031956">
    <property type="term" value="F:medium-chain fatty acid-CoA ligase activity"/>
    <property type="evidence" value="ECO:0007669"/>
    <property type="project" value="TreeGrafter"/>
</dbReference>